<dbReference type="InterPro" id="IPR036174">
    <property type="entry name" value="Znf_Sec23_Sec24_sf"/>
</dbReference>
<name>A0ABM0MP58_SACKO</name>
<dbReference type="RefSeq" id="XP_006821799.1">
    <property type="nucleotide sequence ID" value="XM_006821736.1"/>
</dbReference>
<feature type="compositionally biased region" description="Low complexity" evidence="1">
    <location>
        <begin position="27"/>
        <end position="47"/>
    </location>
</feature>
<reference evidence="3" key="1">
    <citation type="submission" date="2025-08" db="UniProtKB">
        <authorList>
            <consortium name="RefSeq"/>
        </authorList>
    </citation>
    <scope>IDENTIFICATION</scope>
    <source>
        <tissue evidence="3">Testes</tissue>
    </source>
</reference>
<evidence type="ECO:0000313" key="2">
    <source>
        <dbReference type="Proteomes" id="UP000694865"/>
    </source>
</evidence>
<dbReference type="Gene3D" id="3.40.50.410">
    <property type="entry name" value="von Willebrand factor, type A domain"/>
    <property type="match status" value="1"/>
</dbReference>
<dbReference type="PANTHER" id="PTHR13803:SF36">
    <property type="entry name" value="TYPE A VON WILLEBRAND FACTOR DOMAIN-CONTAINING PROTEIN"/>
    <property type="match status" value="1"/>
</dbReference>
<accession>A0ABM0MP58</accession>
<feature type="compositionally biased region" description="Acidic residues" evidence="1">
    <location>
        <begin position="48"/>
        <end position="57"/>
    </location>
</feature>
<sequence>MTRSERTAGTWRHAMHRASRYGESDSESNSGSGTDSSNQGDSSSESNNSDDSEAGSDEESHGSTYHITNSGRREECQHVLEYNDGVGHPHFFYLIGGVTYDLHIGDSPPDSMPSASPPDAPYDRLRSPPPRKAVSLSYDNIRPGTPHLRANTESKYDNLSPLPTDPPPPKPPRRKKKKKKGKESTIEEDAELAGYAEPYDVPRKPNLYASIGEGGAALKPPPLPNRPESHLHDKKGGKKYQCRRADTNVISVKFDTLVKPSHMHTGDSVTCEGCGAVLSHLSILTDSGDGGKIWKCEFCEHINRVDIMDGEIPKKDDVTYMLQPSPGTTDPAGYFGDDSIIIFVMDVSGSMCVTTPVPGKFPLRANDSTRALELYNTSPDTDQYMPSERRGTTYVSRLQAMQSAVDHNLSKLCKDCSTKRIGLVSFNNEVTVIGDGSDTPITLAGDKLYDKENLISFGSQLPLPMFIKETRNVLADKIFNLEEGGQTALGPSLLVSVAMASQKAGSKVIICTDGKANIGLGSLEAEEDDMAYDTAAMFYEDLGTYARDKG</sequence>
<dbReference type="InterPro" id="IPR050550">
    <property type="entry name" value="SEC23_SEC24_subfamily"/>
</dbReference>
<feature type="region of interest" description="Disordered" evidence="1">
    <location>
        <begin position="108"/>
        <end position="191"/>
    </location>
</feature>
<feature type="region of interest" description="Disordered" evidence="1">
    <location>
        <begin position="1"/>
        <end position="70"/>
    </location>
</feature>
<organism evidence="2 3">
    <name type="scientific">Saccoglossus kowalevskii</name>
    <name type="common">Acorn worm</name>
    <dbReference type="NCBI Taxonomy" id="10224"/>
    <lineage>
        <taxon>Eukaryota</taxon>
        <taxon>Metazoa</taxon>
        <taxon>Hemichordata</taxon>
        <taxon>Enteropneusta</taxon>
        <taxon>Harrimaniidae</taxon>
        <taxon>Saccoglossus</taxon>
    </lineage>
</organism>
<dbReference type="PANTHER" id="PTHR13803">
    <property type="entry name" value="SEC24-RELATED PROTEIN"/>
    <property type="match status" value="1"/>
</dbReference>
<proteinExistence type="predicted"/>
<gene>
    <name evidence="3" type="primary">LOC102800640</name>
</gene>
<dbReference type="Proteomes" id="UP000694865">
    <property type="component" value="Unplaced"/>
</dbReference>
<dbReference type="SUPFAM" id="SSF82919">
    <property type="entry name" value="Zn-finger domain of Sec23/24"/>
    <property type="match status" value="1"/>
</dbReference>
<dbReference type="InterPro" id="IPR036465">
    <property type="entry name" value="vWFA_dom_sf"/>
</dbReference>
<evidence type="ECO:0000313" key="3">
    <source>
        <dbReference type="RefSeq" id="XP_006821799.1"/>
    </source>
</evidence>
<keyword evidence="2" id="KW-1185">Reference proteome</keyword>
<dbReference type="Gene3D" id="2.30.30.380">
    <property type="entry name" value="Zn-finger domain of Sec23/24"/>
    <property type="match status" value="1"/>
</dbReference>
<feature type="compositionally biased region" description="Basic residues" evidence="1">
    <location>
        <begin position="171"/>
        <end position="181"/>
    </location>
</feature>
<dbReference type="GeneID" id="102800640"/>
<evidence type="ECO:0000256" key="1">
    <source>
        <dbReference type="SAM" id="MobiDB-lite"/>
    </source>
</evidence>
<dbReference type="SUPFAM" id="SSF53300">
    <property type="entry name" value="vWA-like"/>
    <property type="match status" value="1"/>
</dbReference>
<feature type="region of interest" description="Disordered" evidence="1">
    <location>
        <begin position="212"/>
        <end position="240"/>
    </location>
</feature>
<protein>
    <submittedName>
        <fullName evidence="3">Circularly permutated Ras protein 1-like</fullName>
    </submittedName>
</protein>